<keyword evidence="3" id="KW-1185">Reference proteome</keyword>
<evidence type="ECO:0000313" key="3">
    <source>
        <dbReference type="Proteomes" id="UP000001542"/>
    </source>
</evidence>
<sequence length="147" mass="16601">MTLYTARTSCIFYAYPYKGINASEIKEGLKQFIQYFDTNGDETENLQQPVVGIINDMDKSWNGIRIGISYSFFNSENYLNGIVATSLNPFIVLIGKYKRDRTIEIVVPTVVVGAIVIVTIIVIVVNWKKIKRECCGAPFDDEDAMNI</sequence>
<evidence type="ECO:0000313" key="2">
    <source>
        <dbReference type="EMBL" id="EAY00528.1"/>
    </source>
</evidence>
<evidence type="ECO:0000256" key="1">
    <source>
        <dbReference type="SAM" id="Phobius"/>
    </source>
</evidence>
<name>A2F3K5_TRIV3</name>
<proteinExistence type="predicted"/>
<dbReference type="KEGG" id="tva:75644089"/>
<dbReference type="RefSeq" id="XP_001313457.1">
    <property type="nucleotide sequence ID" value="XM_001313456.1"/>
</dbReference>
<protein>
    <submittedName>
        <fullName evidence="2">Uncharacterized protein</fullName>
    </submittedName>
</protein>
<keyword evidence="1" id="KW-0812">Transmembrane</keyword>
<gene>
    <name evidence="2" type="ORF">TVAG_350240</name>
</gene>
<dbReference type="InParanoid" id="A2F3K5"/>
<reference evidence="2" key="1">
    <citation type="submission" date="2006-10" db="EMBL/GenBank/DDBJ databases">
        <authorList>
            <person name="Amadeo P."/>
            <person name="Zhao Q."/>
            <person name="Wortman J."/>
            <person name="Fraser-Liggett C."/>
            <person name="Carlton J."/>
        </authorList>
    </citation>
    <scope>NUCLEOTIDE SEQUENCE</scope>
    <source>
        <strain evidence="2">G3</strain>
    </source>
</reference>
<feature type="transmembrane region" description="Helical" evidence="1">
    <location>
        <begin position="105"/>
        <end position="127"/>
    </location>
</feature>
<dbReference type="VEuPathDB" id="TrichDB:TVAGG3_0194120"/>
<keyword evidence="1" id="KW-1133">Transmembrane helix</keyword>
<dbReference type="EMBL" id="DS113598">
    <property type="protein sequence ID" value="EAY00528.1"/>
    <property type="molecule type" value="Genomic_DNA"/>
</dbReference>
<dbReference type="AlphaFoldDB" id="A2F3K5"/>
<keyword evidence="1" id="KW-0472">Membrane</keyword>
<organism evidence="2 3">
    <name type="scientific">Trichomonas vaginalis (strain ATCC PRA-98 / G3)</name>
    <dbReference type="NCBI Taxonomy" id="412133"/>
    <lineage>
        <taxon>Eukaryota</taxon>
        <taxon>Metamonada</taxon>
        <taxon>Parabasalia</taxon>
        <taxon>Trichomonadida</taxon>
        <taxon>Trichomonadidae</taxon>
        <taxon>Trichomonas</taxon>
    </lineage>
</organism>
<accession>A2F3K5</accession>
<reference evidence="2" key="2">
    <citation type="journal article" date="2007" name="Science">
        <title>Draft genome sequence of the sexually transmitted pathogen Trichomonas vaginalis.</title>
        <authorList>
            <person name="Carlton J.M."/>
            <person name="Hirt R.P."/>
            <person name="Silva J.C."/>
            <person name="Delcher A.L."/>
            <person name="Schatz M."/>
            <person name="Zhao Q."/>
            <person name="Wortman J.R."/>
            <person name="Bidwell S.L."/>
            <person name="Alsmark U.C.M."/>
            <person name="Besteiro S."/>
            <person name="Sicheritz-Ponten T."/>
            <person name="Noel C.J."/>
            <person name="Dacks J.B."/>
            <person name="Foster P.G."/>
            <person name="Simillion C."/>
            <person name="Van de Peer Y."/>
            <person name="Miranda-Saavedra D."/>
            <person name="Barton G.J."/>
            <person name="Westrop G.D."/>
            <person name="Mueller S."/>
            <person name="Dessi D."/>
            <person name="Fiori P.L."/>
            <person name="Ren Q."/>
            <person name="Paulsen I."/>
            <person name="Zhang H."/>
            <person name="Bastida-Corcuera F.D."/>
            <person name="Simoes-Barbosa A."/>
            <person name="Brown M.T."/>
            <person name="Hayes R.D."/>
            <person name="Mukherjee M."/>
            <person name="Okumura C.Y."/>
            <person name="Schneider R."/>
            <person name="Smith A.J."/>
            <person name="Vanacova S."/>
            <person name="Villalvazo M."/>
            <person name="Haas B.J."/>
            <person name="Pertea M."/>
            <person name="Feldblyum T.V."/>
            <person name="Utterback T.R."/>
            <person name="Shu C.L."/>
            <person name="Osoegawa K."/>
            <person name="de Jong P.J."/>
            <person name="Hrdy I."/>
            <person name="Horvathova L."/>
            <person name="Zubacova Z."/>
            <person name="Dolezal P."/>
            <person name="Malik S.B."/>
            <person name="Logsdon J.M. Jr."/>
            <person name="Henze K."/>
            <person name="Gupta A."/>
            <person name="Wang C.C."/>
            <person name="Dunne R.L."/>
            <person name="Upcroft J.A."/>
            <person name="Upcroft P."/>
            <person name="White O."/>
            <person name="Salzberg S.L."/>
            <person name="Tang P."/>
            <person name="Chiu C.-H."/>
            <person name="Lee Y.-S."/>
            <person name="Embley T.M."/>
            <person name="Coombs G.H."/>
            <person name="Mottram J.C."/>
            <person name="Tachezy J."/>
            <person name="Fraser-Liggett C.M."/>
            <person name="Johnson P.J."/>
        </authorList>
    </citation>
    <scope>NUCLEOTIDE SEQUENCE [LARGE SCALE GENOMIC DNA]</scope>
    <source>
        <strain evidence="2">G3</strain>
    </source>
</reference>
<dbReference type="VEuPathDB" id="TrichDB:TVAG_350240"/>
<dbReference type="Proteomes" id="UP000001542">
    <property type="component" value="Unassembled WGS sequence"/>
</dbReference>